<protein>
    <recommendedName>
        <fullName evidence="1">Ig-like domain-containing protein</fullName>
    </recommendedName>
</protein>
<keyword evidence="3" id="KW-1185">Reference proteome</keyword>
<dbReference type="AlphaFoldDB" id="A0A4C1XH49"/>
<evidence type="ECO:0000259" key="1">
    <source>
        <dbReference type="PROSITE" id="PS50835"/>
    </source>
</evidence>
<comment type="caution">
    <text evidence="2">The sequence shown here is derived from an EMBL/GenBank/DDBJ whole genome shotgun (WGS) entry which is preliminary data.</text>
</comment>
<proteinExistence type="predicted"/>
<dbReference type="PROSITE" id="PS50835">
    <property type="entry name" value="IG_LIKE"/>
    <property type="match status" value="1"/>
</dbReference>
<gene>
    <name evidence="2" type="ORF">EVAR_44006_1</name>
</gene>
<dbReference type="PANTHER" id="PTHR21261:SF5">
    <property type="entry name" value="BEATEN PATH VA, ISOFORM A-RELATED"/>
    <property type="match status" value="1"/>
</dbReference>
<dbReference type="Gene3D" id="2.60.40.10">
    <property type="entry name" value="Immunoglobulins"/>
    <property type="match status" value="1"/>
</dbReference>
<dbReference type="InterPro" id="IPR013783">
    <property type="entry name" value="Ig-like_fold"/>
</dbReference>
<feature type="domain" description="Ig-like" evidence="1">
    <location>
        <begin position="100"/>
        <end position="135"/>
    </location>
</feature>
<dbReference type="InterPro" id="IPR007110">
    <property type="entry name" value="Ig-like_dom"/>
</dbReference>
<evidence type="ECO:0000313" key="2">
    <source>
        <dbReference type="EMBL" id="GBP61535.1"/>
    </source>
</evidence>
<dbReference type="EMBL" id="BGZK01000816">
    <property type="protein sequence ID" value="GBP61535.1"/>
    <property type="molecule type" value="Genomic_DNA"/>
</dbReference>
<accession>A0A4C1XH49</accession>
<organism evidence="2 3">
    <name type="scientific">Eumeta variegata</name>
    <name type="common">Bagworm moth</name>
    <name type="synonym">Eumeta japonica</name>
    <dbReference type="NCBI Taxonomy" id="151549"/>
    <lineage>
        <taxon>Eukaryota</taxon>
        <taxon>Metazoa</taxon>
        <taxon>Ecdysozoa</taxon>
        <taxon>Arthropoda</taxon>
        <taxon>Hexapoda</taxon>
        <taxon>Insecta</taxon>
        <taxon>Pterygota</taxon>
        <taxon>Neoptera</taxon>
        <taxon>Endopterygota</taxon>
        <taxon>Lepidoptera</taxon>
        <taxon>Glossata</taxon>
        <taxon>Ditrysia</taxon>
        <taxon>Tineoidea</taxon>
        <taxon>Psychidae</taxon>
        <taxon>Oiketicinae</taxon>
        <taxon>Eumeta</taxon>
    </lineage>
</organism>
<dbReference type="Proteomes" id="UP000299102">
    <property type="component" value="Unassembled WGS sequence"/>
</dbReference>
<name>A0A4C1XH49_EUMVA</name>
<reference evidence="2 3" key="1">
    <citation type="journal article" date="2019" name="Commun. Biol.">
        <title>The bagworm genome reveals a unique fibroin gene that provides high tensile strength.</title>
        <authorList>
            <person name="Kono N."/>
            <person name="Nakamura H."/>
            <person name="Ohtoshi R."/>
            <person name="Tomita M."/>
            <person name="Numata K."/>
            <person name="Arakawa K."/>
        </authorList>
    </citation>
    <scope>NUCLEOTIDE SEQUENCE [LARGE SCALE GENOMIC DNA]</scope>
</reference>
<dbReference type="InterPro" id="IPR036179">
    <property type="entry name" value="Ig-like_dom_sf"/>
</dbReference>
<dbReference type="PANTHER" id="PTHR21261">
    <property type="entry name" value="BEAT PROTEIN"/>
    <property type="match status" value="1"/>
</dbReference>
<evidence type="ECO:0000313" key="3">
    <source>
        <dbReference type="Proteomes" id="UP000299102"/>
    </source>
</evidence>
<dbReference type="SUPFAM" id="SSF48726">
    <property type="entry name" value="Immunoglobulin"/>
    <property type="match status" value="1"/>
</dbReference>
<dbReference type="OrthoDB" id="7293094at2759"/>
<sequence length="169" mass="17825">MTPGAAGGAGRGRAEGRSFNVSGVAVVNSSCGARACAVWVHVDRGAAHYTCEVSSEGPRFAVDKRSAEMTLAGTRFFYISNSIFITGTRLMSAVLPEYDPLITNLPLVLLPGEDVLVNCTADYSLPPADISWFLDDEPVTGGSVRALQSLYGAFRACIKITIYLNAGTG</sequence>